<evidence type="ECO:0000256" key="1">
    <source>
        <dbReference type="ARBA" id="ARBA00008059"/>
    </source>
</evidence>
<dbReference type="Proteomes" id="UP001200741">
    <property type="component" value="Unassembled WGS sequence"/>
</dbReference>
<evidence type="ECO:0000256" key="2">
    <source>
        <dbReference type="ARBA" id="ARBA00022741"/>
    </source>
</evidence>
<evidence type="ECO:0000256" key="3">
    <source>
        <dbReference type="ARBA" id="ARBA00022840"/>
    </source>
</evidence>
<dbReference type="PANTHER" id="PTHR30050">
    <property type="entry name" value="CHROMOSOMAL REPLICATION INITIATOR PROTEIN DNAA"/>
    <property type="match status" value="1"/>
</dbReference>
<keyword evidence="6" id="KW-1185">Reference proteome</keyword>
<dbReference type="InterPro" id="IPR028350">
    <property type="entry name" value="DNAC/IstB-like"/>
</dbReference>
<dbReference type="InterPro" id="IPR002611">
    <property type="entry name" value="IstB_ATP-bd"/>
</dbReference>
<dbReference type="SUPFAM" id="SSF52540">
    <property type="entry name" value="P-loop containing nucleoside triphosphate hydrolases"/>
    <property type="match status" value="1"/>
</dbReference>
<gene>
    <name evidence="5" type="primary">istB</name>
    <name evidence="5" type="ORF">LXT13_05005</name>
</gene>
<dbReference type="Pfam" id="PF01695">
    <property type="entry name" value="IstB_IS21"/>
    <property type="match status" value="1"/>
</dbReference>
<accession>A0ABS8XT85</accession>
<dbReference type="RefSeq" id="WP_233370518.1">
    <property type="nucleotide sequence ID" value="NZ_JAJTWU010000002.1"/>
</dbReference>
<dbReference type="InterPro" id="IPR047661">
    <property type="entry name" value="IstB"/>
</dbReference>
<keyword evidence="3" id="KW-0067">ATP-binding</keyword>
<dbReference type="NCBIfam" id="NF038214">
    <property type="entry name" value="IS21_help_AAA"/>
    <property type="match status" value="1"/>
</dbReference>
<sequence length="254" mass="28740">MTLIEIDRALRQLRLSGFADTLNTRIMQAQAAQQPFVETLAALLQDELDRRRTSQTERCYKRSGLDERPTLVDFDWQFNPKLPRAACFELLTLKFVAEGANALIVGKPGTGKSHTVKALAYQATLQGLHVRYVEADTALAQYALATTQEQAELVKSWSEPDLLVLDDLFLARRIPEAAAELLQAVVHRRYKLRRSIAITSNRVVTDWGKYLKDATMATTILDRLMHRCSMLEFEGKSYRLKEAASRLAINLETS</sequence>
<dbReference type="InterPro" id="IPR003593">
    <property type="entry name" value="AAA+_ATPase"/>
</dbReference>
<reference evidence="5 6" key="1">
    <citation type="submission" date="2021-12" db="EMBL/GenBank/DDBJ databases">
        <title>Genome seq of P8.</title>
        <authorList>
            <person name="Seo T."/>
        </authorList>
    </citation>
    <scope>NUCLEOTIDE SEQUENCE [LARGE SCALE GENOMIC DNA]</scope>
    <source>
        <strain evidence="5 6">P8</strain>
    </source>
</reference>
<evidence type="ECO:0000259" key="4">
    <source>
        <dbReference type="SMART" id="SM00382"/>
    </source>
</evidence>
<organism evidence="5 6">
    <name type="scientific">Pelomonas cellulosilytica</name>
    <dbReference type="NCBI Taxonomy" id="2906762"/>
    <lineage>
        <taxon>Bacteria</taxon>
        <taxon>Pseudomonadati</taxon>
        <taxon>Pseudomonadota</taxon>
        <taxon>Betaproteobacteria</taxon>
        <taxon>Burkholderiales</taxon>
        <taxon>Sphaerotilaceae</taxon>
        <taxon>Roseateles</taxon>
    </lineage>
</organism>
<dbReference type="PIRSF" id="PIRSF003073">
    <property type="entry name" value="DNAC_TnpB_IstB"/>
    <property type="match status" value="1"/>
</dbReference>
<dbReference type="PANTHER" id="PTHR30050:SF4">
    <property type="entry name" value="ATP-BINDING PROTEIN RV3427C IN INSERTION SEQUENCE-RELATED"/>
    <property type="match status" value="1"/>
</dbReference>
<evidence type="ECO:0000313" key="5">
    <source>
        <dbReference type="EMBL" id="MCE4553806.1"/>
    </source>
</evidence>
<dbReference type="Gene3D" id="3.40.50.300">
    <property type="entry name" value="P-loop containing nucleotide triphosphate hydrolases"/>
    <property type="match status" value="1"/>
</dbReference>
<dbReference type="EMBL" id="JAJTWU010000002">
    <property type="protein sequence ID" value="MCE4553806.1"/>
    <property type="molecule type" value="Genomic_DNA"/>
</dbReference>
<comment type="similarity">
    <text evidence="1">Belongs to the IS21/IS1162 putative ATP-binding protein family.</text>
</comment>
<keyword evidence="2" id="KW-0547">Nucleotide-binding</keyword>
<protein>
    <submittedName>
        <fullName evidence="5">IS21-like element helper ATPase IstB</fullName>
    </submittedName>
</protein>
<name>A0ABS8XT85_9BURK</name>
<feature type="domain" description="AAA+ ATPase" evidence="4">
    <location>
        <begin position="98"/>
        <end position="231"/>
    </location>
</feature>
<comment type="caution">
    <text evidence="5">The sequence shown here is derived from an EMBL/GenBank/DDBJ whole genome shotgun (WGS) entry which is preliminary data.</text>
</comment>
<evidence type="ECO:0000313" key="6">
    <source>
        <dbReference type="Proteomes" id="UP001200741"/>
    </source>
</evidence>
<proteinExistence type="inferred from homology"/>
<dbReference type="InterPro" id="IPR027417">
    <property type="entry name" value="P-loop_NTPase"/>
</dbReference>
<dbReference type="SMART" id="SM00382">
    <property type="entry name" value="AAA"/>
    <property type="match status" value="1"/>
</dbReference>